<gene>
    <name evidence="6" type="ORF">O9K51_08005</name>
</gene>
<dbReference type="Gene3D" id="1.10.1200.10">
    <property type="entry name" value="ACP-like"/>
    <property type="match status" value="1"/>
</dbReference>
<feature type="region of interest" description="Disordered" evidence="4">
    <location>
        <begin position="1"/>
        <end position="20"/>
    </location>
</feature>
<dbReference type="Pfam" id="PF23562">
    <property type="entry name" value="AMP-binding_C_3"/>
    <property type="match status" value="1"/>
</dbReference>
<evidence type="ECO:0000313" key="7">
    <source>
        <dbReference type="Proteomes" id="UP001163105"/>
    </source>
</evidence>
<keyword evidence="2" id="KW-0597">Phosphoprotein</keyword>
<dbReference type="Gene3D" id="3.40.50.720">
    <property type="entry name" value="NAD(P)-binding Rossmann-like Domain"/>
    <property type="match status" value="1"/>
</dbReference>
<dbReference type="InterPro" id="IPR020845">
    <property type="entry name" value="AMP-binding_CS"/>
</dbReference>
<evidence type="ECO:0000259" key="5">
    <source>
        <dbReference type="PROSITE" id="PS50075"/>
    </source>
</evidence>
<evidence type="ECO:0000256" key="3">
    <source>
        <dbReference type="ARBA" id="ARBA00022857"/>
    </source>
</evidence>
<dbReference type="SUPFAM" id="SSF51735">
    <property type="entry name" value="NAD(P)-binding Rossmann-fold domains"/>
    <property type="match status" value="1"/>
</dbReference>
<keyword evidence="7" id="KW-1185">Reference proteome</keyword>
<evidence type="ECO:0000313" key="6">
    <source>
        <dbReference type="EMBL" id="KAJ6440114.1"/>
    </source>
</evidence>
<dbReference type="InterPro" id="IPR036291">
    <property type="entry name" value="NAD(P)-bd_dom_sf"/>
</dbReference>
<feature type="domain" description="Carrier" evidence="5">
    <location>
        <begin position="575"/>
        <end position="658"/>
    </location>
</feature>
<dbReference type="InterPro" id="IPR000873">
    <property type="entry name" value="AMP-dep_synth/lig_dom"/>
</dbReference>
<dbReference type="Pfam" id="PF00550">
    <property type="entry name" value="PP-binding"/>
    <property type="match status" value="1"/>
</dbReference>
<dbReference type="Proteomes" id="UP001163105">
    <property type="component" value="Unassembled WGS sequence"/>
</dbReference>
<evidence type="ECO:0000256" key="2">
    <source>
        <dbReference type="ARBA" id="ARBA00022553"/>
    </source>
</evidence>
<dbReference type="Pfam" id="PF00501">
    <property type="entry name" value="AMP-binding"/>
    <property type="match status" value="1"/>
</dbReference>
<dbReference type="AlphaFoldDB" id="A0AB34FM14"/>
<dbReference type="InterPro" id="IPR051414">
    <property type="entry name" value="Adenylate-forming_Reductase"/>
</dbReference>
<dbReference type="PANTHER" id="PTHR43439:SF2">
    <property type="entry name" value="ENZYME, PUTATIVE (JCVI)-RELATED"/>
    <property type="match status" value="1"/>
</dbReference>
<evidence type="ECO:0000256" key="1">
    <source>
        <dbReference type="ARBA" id="ARBA00022450"/>
    </source>
</evidence>
<dbReference type="PROSITE" id="PS50075">
    <property type="entry name" value="CARRIER"/>
    <property type="match status" value="1"/>
</dbReference>
<dbReference type="PROSITE" id="PS00012">
    <property type="entry name" value="PHOSPHOPANTETHEINE"/>
    <property type="match status" value="1"/>
</dbReference>
<dbReference type="Gene3D" id="3.40.50.12780">
    <property type="entry name" value="N-terminal domain of ligase-like"/>
    <property type="match status" value="1"/>
</dbReference>
<proteinExistence type="predicted"/>
<name>A0AB34FM14_9HYPO</name>
<dbReference type="InterPro" id="IPR009081">
    <property type="entry name" value="PP-bd_ACP"/>
</dbReference>
<dbReference type="InterPro" id="IPR006162">
    <property type="entry name" value="Ppantetheine_attach_site"/>
</dbReference>
<comment type="caution">
    <text evidence="6">The sequence shown here is derived from an EMBL/GenBank/DDBJ whole genome shotgun (WGS) entry which is preliminary data.</text>
</comment>
<evidence type="ECO:0000256" key="4">
    <source>
        <dbReference type="SAM" id="MobiDB-lite"/>
    </source>
</evidence>
<sequence length="1069" mass="117559">MGYIDVHEDPLHPTENGAEPDYGRRLLVNVVDERAINEPERPFAYAPVSSEPKDDWKPITYRELSNAVNYLAHELVQRAKDRGAQDEKFPTVAYIGPSDIRYPIFMLACVKAHHQAFFISPRNSVEGQLSLFKATKCDMLYFAETYLSTILPWLERHPMRVVMVPSPDTWLQSTAPSFAYTKPFDEARWDPLVVLHTSGSTGIPKPIVVRQGSLAIADELRNGPDLHGARSTWAHWGGASKFFLPMPLFHAAGVAAISSTGIYYGASLVLGITDRPLTADLVVASLRHSGADGAMLPPSVIEDLSFMEEGVETLAALQYVGFGGGNLAPAAGNLLVERGVRLSNMIASTECIPYTLHYQPDPKLWQYFIVNSKDMGAEFRPVDWDDNAFEMFLCRDDPKEPGRKSVFYTFPDKTEWSTGDIFRPHPTLSDHWMYHGRADNVIVFSNGEKLNPVTIEETVLGHPAIRGALVVGEQRFQPALILEPTDTPVDSAAADALLDDIWPLIEQVNKATVTHGRIDRQLVVLSDPARPFLRAPKGSVQRGPTVRDYSAFIDLLYAKTDEGVDMQDTIVLDLTSGDSLARSIVDAIRSKLGNPRVDVQTDLFSVGVDSLQVIRLSKLLRSGFEAAGVTIDQNNVAPRVIYANPSPKALADRLFSVISGTGAGEDEASREVEALAEMVLKYTADLPAPNDTQADPFEQEQTVLLTGTTGSLGAYMLDRLVSSPNVKRVIALNRGDDGGQSRQPDFNASRGLTTDFSKVDFLGVDLSLPTWGLEESKYDELLANADRIVHNAWPVNFVISVTSFEPFIRGVRHLVDFSNRATKRVPIVFISSIGTADGWTSTEPVPEHQLNDLTLPNMGYGRSKLAGSLILDAAAERSGVPAATVRVGQIGGPRGKMGMWNRQEFIPSLIASSVCMGILPDSVGPIDVVDWTPVEDIAGLILDVIGITAPMEASEIRGYFHGVNPSVTTWTGVVQTLQEFYKERVDKIVPLEDWLATLEKSAEDPEADAEKNPAIKLLDTYRGMVHANRAGLGHVYFAMERTVTKSPTMKNLGPIDSELVVNWCEQWHF</sequence>
<dbReference type="InterPro" id="IPR013120">
    <property type="entry name" value="FAR_NAD-bd"/>
</dbReference>
<accession>A0AB34FM14</accession>
<reference evidence="6" key="1">
    <citation type="submission" date="2023-01" db="EMBL/GenBank/DDBJ databases">
        <title>The growth and conidiation of Purpureocillium lavendulum are regulated by nitrogen source and histone H3K14 acetylation.</title>
        <authorList>
            <person name="Tang P."/>
            <person name="Han J."/>
            <person name="Zhang C."/>
            <person name="Tang P."/>
            <person name="Qi F."/>
            <person name="Zhang K."/>
            <person name="Liang L."/>
        </authorList>
    </citation>
    <scope>NUCLEOTIDE SEQUENCE</scope>
    <source>
        <strain evidence="6">YMF1.00683</strain>
    </source>
</reference>
<dbReference type="SUPFAM" id="SSF56801">
    <property type="entry name" value="Acetyl-CoA synthetase-like"/>
    <property type="match status" value="1"/>
</dbReference>
<keyword evidence="1" id="KW-0596">Phosphopantetheine</keyword>
<dbReference type="SUPFAM" id="SSF47336">
    <property type="entry name" value="ACP-like"/>
    <property type="match status" value="1"/>
</dbReference>
<organism evidence="6 7">
    <name type="scientific">Purpureocillium lavendulum</name>
    <dbReference type="NCBI Taxonomy" id="1247861"/>
    <lineage>
        <taxon>Eukaryota</taxon>
        <taxon>Fungi</taxon>
        <taxon>Dikarya</taxon>
        <taxon>Ascomycota</taxon>
        <taxon>Pezizomycotina</taxon>
        <taxon>Sordariomycetes</taxon>
        <taxon>Hypocreomycetidae</taxon>
        <taxon>Hypocreales</taxon>
        <taxon>Ophiocordycipitaceae</taxon>
        <taxon>Purpureocillium</taxon>
    </lineage>
</organism>
<protein>
    <submittedName>
        <fullName evidence="6">L-aminoadipate-semialdehyde dehydrogenase</fullName>
    </submittedName>
</protein>
<dbReference type="PANTHER" id="PTHR43439">
    <property type="entry name" value="PHENYLACETATE-COENZYME A LIGASE"/>
    <property type="match status" value="1"/>
</dbReference>
<dbReference type="InterPro" id="IPR042099">
    <property type="entry name" value="ANL_N_sf"/>
</dbReference>
<dbReference type="Pfam" id="PF07993">
    <property type="entry name" value="NAD_binding_4"/>
    <property type="match status" value="1"/>
</dbReference>
<dbReference type="EMBL" id="JAQHRD010000006">
    <property type="protein sequence ID" value="KAJ6440114.1"/>
    <property type="molecule type" value="Genomic_DNA"/>
</dbReference>
<dbReference type="PROSITE" id="PS00455">
    <property type="entry name" value="AMP_BINDING"/>
    <property type="match status" value="1"/>
</dbReference>
<feature type="compositionally biased region" description="Basic and acidic residues" evidence="4">
    <location>
        <begin position="1"/>
        <end position="12"/>
    </location>
</feature>
<keyword evidence="3" id="KW-0521">NADP</keyword>
<dbReference type="InterPro" id="IPR036736">
    <property type="entry name" value="ACP-like_sf"/>
</dbReference>